<dbReference type="NCBIfam" id="TIGR03500">
    <property type="entry name" value="FliO_TIGR"/>
    <property type="match status" value="1"/>
</dbReference>
<keyword evidence="9" id="KW-0966">Cell projection</keyword>
<dbReference type="InterPro" id="IPR022781">
    <property type="entry name" value="Flagellar_biosynth_FliO"/>
</dbReference>
<keyword evidence="1 7" id="KW-1003">Cell membrane</keyword>
<keyword evidence="10" id="KW-1185">Reference proteome</keyword>
<dbReference type="EMBL" id="MSDQ01000024">
    <property type="protein sequence ID" value="OLO11316.1"/>
    <property type="molecule type" value="Genomic_DNA"/>
</dbReference>
<dbReference type="GO" id="GO:0009425">
    <property type="term" value="C:bacterial-type flagellum basal body"/>
    <property type="evidence" value="ECO:0007669"/>
    <property type="project" value="UniProtKB-SubCell"/>
</dbReference>
<dbReference type="Proteomes" id="UP000186806">
    <property type="component" value="Unassembled WGS sequence"/>
</dbReference>
<sequence>MSVADSAREAAVSLDGGGDAAMGMAWVGKTTLSLALIVAIILLCAWLLRRLTPGRLRASQHVKVVSNTAIGQRERVTVVEIDGRWLVLGVGGNQVTLLKDMPAAEASDAPTPESPAPLSGSFAQRFRQALAQNMGRKSPDSSSSRSQDGANSDKESDR</sequence>
<evidence type="ECO:0000256" key="4">
    <source>
        <dbReference type="ARBA" id="ARBA00023136"/>
    </source>
</evidence>
<evidence type="ECO:0000313" key="10">
    <source>
        <dbReference type="Proteomes" id="UP000186806"/>
    </source>
</evidence>
<protein>
    <recommendedName>
        <fullName evidence="7">Flagellar protein</fullName>
    </recommendedName>
</protein>
<dbReference type="InterPro" id="IPR052205">
    <property type="entry name" value="FliO/MopB"/>
</dbReference>
<dbReference type="STRING" id="223900.GCA_000821045_01106"/>
<evidence type="ECO:0000256" key="7">
    <source>
        <dbReference type="RuleBase" id="RU362064"/>
    </source>
</evidence>
<dbReference type="PANTHER" id="PTHR38766:SF1">
    <property type="entry name" value="FLAGELLAR PROTEIN FLIO"/>
    <property type="match status" value="1"/>
</dbReference>
<evidence type="ECO:0000313" key="9">
    <source>
        <dbReference type="EMBL" id="OLO11316.1"/>
    </source>
</evidence>
<dbReference type="AlphaFoldDB" id="A0A1Q8TCB9"/>
<proteinExistence type="inferred from homology"/>
<evidence type="ECO:0000256" key="3">
    <source>
        <dbReference type="ARBA" id="ARBA00022989"/>
    </source>
</evidence>
<dbReference type="GO" id="GO:0044781">
    <property type="term" value="P:bacterial-type flagellum organization"/>
    <property type="evidence" value="ECO:0007669"/>
    <property type="project" value="UniProtKB-UniRule"/>
</dbReference>
<evidence type="ECO:0000256" key="6">
    <source>
        <dbReference type="ARBA" id="ARBA00037937"/>
    </source>
</evidence>
<comment type="subcellular location">
    <subcellularLocation>
        <location evidence="7">Cell membrane</location>
    </subcellularLocation>
    <subcellularLocation>
        <location evidence="7">Bacterial flagellum basal body</location>
    </subcellularLocation>
</comment>
<accession>A0A1Q8TCB9</accession>
<organism evidence="9 10">
    <name type="scientific">Chromohalobacter japonicus</name>
    <dbReference type="NCBI Taxonomy" id="223900"/>
    <lineage>
        <taxon>Bacteria</taxon>
        <taxon>Pseudomonadati</taxon>
        <taxon>Pseudomonadota</taxon>
        <taxon>Gammaproteobacteria</taxon>
        <taxon>Oceanospirillales</taxon>
        <taxon>Halomonadaceae</taxon>
        <taxon>Chromohalobacter</taxon>
    </lineage>
</organism>
<keyword evidence="9" id="KW-0969">Cilium</keyword>
<dbReference type="Pfam" id="PF04347">
    <property type="entry name" value="FliO"/>
    <property type="match status" value="1"/>
</dbReference>
<evidence type="ECO:0000256" key="5">
    <source>
        <dbReference type="ARBA" id="ARBA00023143"/>
    </source>
</evidence>
<keyword evidence="3 7" id="KW-1133">Transmembrane helix</keyword>
<feature type="region of interest" description="Disordered" evidence="8">
    <location>
        <begin position="101"/>
        <end position="158"/>
    </location>
</feature>
<evidence type="ECO:0000256" key="2">
    <source>
        <dbReference type="ARBA" id="ARBA00022692"/>
    </source>
</evidence>
<dbReference type="GO" id="GO:0005886">
    <property type="term" value="C:plasma membrane"/>
    <property type="evidence" value="ECO:0007669"/>
    <property type="project" value="UniProtKB-SubCell"/>
</dbReference>
<keyword evidence="2 7" id="KW-0812">Transmembrane</keyword>
<comment type="similarity">
    <text evidence="6 7">Belongs to the FliO/MopB family.</text>
</comment>
<feature type="transmembrane region" description="Helical" evidence="7">
    <location>
        <begin position="31"/>
        <end position="48"/>
    </location>
</feature>
<comment type="caution">
    <text evidence="9">The sequence shown here is derived from an EMBL/GenBank/DDBJ whole genome shotgun (WGS) entry which is preliminary data.</text>
</comment>
<keyword evidence="9" id="KW-0282">Flagellum</keyword>
<keyword evidence="5 7" id="KW-0975">Bacterial flagellum</keyword>
<dbReference type="RefSeq" id="WP_075369211.1">
    <property type="nucleotide sequence ID" value="NZ_MSDQ01000024.1"/>
</dbReference>
<reference evidence="9 10" key="1">
    <citation type="submission" date="2016-12" db="EMBL/GenBank/DDBJ databases">
        <title>Draft genome sequences of strains Salinicola socius SMB35, Salinicola sp. MH3R3-1 and Chromohalobacter sp. SMB17 from the Verkhnekamsk potash mining region of Russia.</title>
        <authorList>
            <person name="Mavrodi D.V."/>
            <person name="Olsson B.E."/>
            <person name="Korsakova E.S."/>
            <person name="Pyankova A."/>
            <person name="Mavrodi O.V."/>
            <person name="Plotnikova E.G."/>
        </authorList>
    </citation>
    <scope>NUCLEOTIDE SEQUENCE [LARGE SCALE GENOMIC DNA]</scope>
    <source>
        <strain evidence="9 10">SMB17</strain>
    </source>
</reference>
<evidence type="ECO:0000256" key="1">
    <source>
        <dbReference type="ARBA" id="ARBA00022475"/>
    </source>
</evidence>
<dbReference type="PANTHER" id="PTHR38766">
    <property type="entry name" value="FLAGELLAR PROTEIN FLIO"/>
    <property type="match status" value="1"/>
</dbReference>
<gene>
    <name evidence="9" type="ORF">BTW10_09480</name>
</gene>
<keyword evidence="4 7" id="KW-0472">Membrane</keyword>
<name>A0A1Q8TCB9_9GAMM</name>
<feature type="compositionally biased region" description="Low complexity" evidence="8">
    <location>
        <begin position="140"/>
        <end position="150"/>
    </location>
</feature>
<evidence type="ECO:0000256" key="8">
    <source>
        <dbReference type="SAM" id="MobiDB-lite"/>
    </source>
</evidence>